<dbReference type="EMBL" id="CAADHZ010000027">
    <property type="protein sequence ID" value="VFR36984.1"/>
    <property type="molecule type" value="Genomic_DNA"/>
</dbReference>
<dbReference type="AlphaFoldDB" id="A0A484P3A3"/>
<sequence>MLRILEALHHQIELAINARNSTIHAGFHGFNLGVELWAGNVFHMVIVVPHCCWHNRGLDYFSNFGLKLG</sequence>
<accession>A0A484P3A3</accession>
<evidence type="ECO:0000313" key="1">
    <source>
        <dbReference type="EMBL" id="VFR20253.1"/>
    </source>
</evidence>
<gene>
    <name evidence="2" type="ORF">ANDO1_1724</name>
    <name evidence="1" type="ORF">ANDO2_1631</name>
</gene>
<protein>
    <submittedName>
        <fullName evidence="1">Uncharacterized protein</fullName>
    </submittedName>
</protein>
<name>A0A484P3A3_9ZZZZ</name>
<evidence type="ECO:0000313" key="2">
    <source>
        <dbReference type="EMBL" id="VFR36984.1"/>
    </source>
</evidence>
<organism evidence="1">
    <name type="scientific">plant metagenome</name>
    <dbReference type="NCBI Taxonomy" id="1297885"/>
    <lineage>
        <taxon>unclassified sequences</taxon>
        <taxon>metagenomes</taxon>
        <taxon>organismal metagenomes</taxon>
    </lineage>
</organism>
<proteinExistence type="predicted"/>
<reference evidence="1" key="1">
    <citation type="submission" date="2019-03" db="EMBL/GenBank/DDBJ databases">
        <authorList>
            <person name="Danneels B."/>
        </authorList>
    </citation>
    <scope>NUCLEOTIDE SEQUENCE</scope>
</reference>
<dbReference type="EMBL" id="CAADIB010000003">
    <property type="protein sequence ID" value="VFR20253.1"/>
    <property type="molecule type" value="Genomic_DNA"/>
</dbReference>